<dbReference type="Proteomes" id="UP000318053">
    <property type="component" value="Unassembled WGS sequence"/>
</dbReference>
<feature type="compositionally biased region" description="Basic residues" evidence="1">
    <location>
        <begin position="253"/>
        <end position="267"/>
    </location>
</feature>
<protein>
    <submittedName>
        <fullName evidence="2">Uncharacterized protein</fullName>
    </submittedName>
</protein>
<dbReference type="AlphaFoldDB" id="A0A5C5WYZ9"/>
<accession>A0A5C5WYZ9</accession>
<feature type="compositionally biased region" description="Basic and acidic residues" evidence="1">
    <location>
        <begin position="64"/>
        <end position="78"/>
    </location>
</feature>
<sequence length="315" mass="35732">MFITGQTGGSRKCVRRTRFGEPSDKVAQLSELTAFRRRPSREPAETHPTTRQKNHRAGRTQSIRRTERQSRSALRADRAQASAVPQARGSVTPQRGKKTIGPDRTQSVRRTERQSRSALRADRAQASAVPRARRNAPHNAAEKTSGRIVRNRFGEPSDKVAQLSELTALRRRPSREPAEASPHNAAEKPSGRIVRNRFGEPSDKVAQLSELIAIRRRSCREPAETHPTTRQKNHRAGRTHSVRRTEQQSLRAGRVRVRSSRRTRPQSRRSPASPPPGSNQVLRHPIKCPTLPRRMRGSRYPFCRVRLGVFPRRFP</sequence>
<feature type="compositionally biased region" description="Basic and acidic residues" evidence="1">
    <location>
        <begin position="109"/>
        <end position="123"/>
    </location>
</feature>
<keyword evidence="3" id="KW-1185">Reference proteome</keyword>
<evidence type="ECO:0000313" key="3">
    <source>
        <dbReference type="Proteomes" id="UP000318053"/>
    </source>
</evidence>
<dbReference type="EMBL" id="SJPK01000021">
    <property type="protein sequence ID" value="TWT55866.1"/>
    <property type="molecule type" value="Genomic_DNA"/>
</dbReference>
<feature type="region of interest" description="Disordered" evidence="1">
    <location>
        <begin position="1"/>
        <end position="201"/>
    </location>
</feature>
<feature type="compositionally biased region" description="Basic residues" evidence="1">
    <location>
        <begin position="229"/>
        <end position="242"/>
    </location>
</feature>
<comment type="caution">
    <text evidence="2">The sequence shown here is derived from an EMBL/GenBank/DDBJ whole genome shotgun (WGS) entry which is preliminary data.</text>
</comment>
<evidence type="ECO:0000256" key="1">
    <source>
        <dbReference type="SAM" id="MobiDB-lite"/>
    </source>
</evidence>
<reference evidence="2 3" key="1">
    <citation type="submission" date="2019-02" db="EMBL/GenBank/DDBJ databases">
        <title>Deep-cultivation of Planctomycetes and their phenomic and genomic characterization uncovers novel biology.</title>
        <authorList>
            <person name="Wiegand S."/>
            <person name="Jogler M."/>
            <person name="Boedeker C."/>
            <person name="Pinto D."/>
            <person name="Vollmers J."/>
            <person name="Rivas-Marin E."/>
            <person name="Kohn T."/>
            <person name="Peeters S.H."/>
            <person name="Heuer A."/>
            <person name="Rast P."/>
            <person name="Oberbeckmann S."/>
            <person name="Bunk B."/>
            <person name="Jeske O."/>
            <person name="Meyerdierks A."/>
            <person name="Storesund J.E."/>
            <person name="Kallscheuer N."/>
            <person name="Luecker S."/>
            <person name="Lage O.M."/>
            <person name="Pohl T."/>
            <person name="Merkel B.J."/>
            <person name="Hornburger P."/>
            <person name="Mueller R.-W."/>
            <person name="Bruemmer F."/>
            <person name="Labrenz M."/>
            <person name="Spormann A.M."/>
            <person name="Op Den Camp H."/>
            <person name="Overmann J."/>
            <person name="Amann R."/>
            <person name="Jetten M.S.M."/>
            <person name="Mascher T."/>
            <person name="Medema M.H."/>
            <person name="Devos D.P."/>
            <person name="Kaster A.-K."/>
            <person name="Ovreas L."/>
            <person name="Rohde M."/>
            <person name="Galperin M.Y."/>
            <person name="Jogler C."/>
        </authorList>
    </citation>
    <scope>NUCLEOTIDE SEQUENCE [LARGE SCALE GENOMIC DNA]</scope>
    <source>
        <strain evidence="2 3">CA85</strain>
    </source>
</reference>
<proteinExistence type="predicted"/>
<gene>
    <name evidence="2" type="ORF">CA85_47640</name>
</gene>
<name>A0A5C5WYZ9_9BACT</name>
<evidence type="ECO:0000313" key="2">
    <source>
        <dbReference type="EMBL" id="TWT55866.1"/>
    </source>
</evidence>
<feature type="region of interest" description="Disordered" evidence="1">
    <location>
        <begin position="217"/>
        <end position="284"/>
    </location>
</feature>
<organism evidence="2 3">
    <name type="scientific">Allorhodopirellula solitaria</name>
    <dbReference type="NCBI Taxonomy" id="2527987"/>
    <lineage>
        <taxon>Bacteria</taxon>
        <taxon>Pseudomonadati</taxon>
        <taxon>Planctomycetota</taxon>
        <taxon>Planctomycetia</taxon>
        <taxon>Pirellulales</taxon>
        <taxon>Pirellulaceae</taxon>
        <taxon>Allorhodopirellula</taxon>
    </lineage>
</organism>